<dbReference type="AlphaFoldDB" id="W1PAB8"/>
<organism evidence="2 3">
    <name type="scientific">Amborella trichopoda</name>
    <dbReference type="NCBI Taxonomy" id="13333"/>
    <lineage>
        <taxon>Eukaryota</taxon>
        <taxon>Viridiplantae</taxon>
        <taxon>Streptophyta</taxon>
        <taxon>Embryophyta</taxon>
        <taxon>Tracheophyta</taxon>
        <taxon>Spermatophyta</taxon>
        <taxon>Magnoliopsida</taxon>
        <taxon>Amborellales</taxon>
        <taxon>Amborellaceae</taxon>
        <taxon>Amborella</taxon>
    </lineage>
</organism>
<dbReference type="InterPro" id="IPR044824">
    <property type="entry name" value="MAIN-like"/>
</dbReference>
<gene>
    <name evidence="2" type="ORF">AMTR_s00146p00099990</name>
</gene>
<evidence type="ECO:0000313" key="2">
    <source>
        <dbReference type="EMBL" id="ERN04873.1"/>
    </source>
</evidence>
<accession>W1PAB8</accession>
<evidence type="ECO:0000313" key="3">
    <source>
        <dbReference type="Proteomes" id="UP000017836"/>
    </source>
</evidence>
<reference evidence="3" key="1">
    <citation type="journal article" date="2013" name="Science">
        <title>The Amborella genome and the evolution of flowering plants.</title>
        <authorList>
            <consortium name="Amborella Genome Project"/>
        </authorList>
    </citation>
    <scope>NUCLEOTIDE SEQUENCE [LARGE SCALE GENOMIC DNA]</scope>
</reference>
<feature type="domain" description="Aminotransferase-like plant mobile" evidence="1">
    <location>
        <begin position="1"/>
        <end position="109"/>
    </location>
</feature>
<keyword evidence="3" id="KW-1185">Reference proteome</keyword>
<sequence>VNWQPFENYNPLDKLSIESALYRSYLISFHIAGYYMSDRVPRQFGKLQVIRVGPPKWERREKVSLHPTSWIDELAIEISDRRQRERNVVKAVADKYGGMPTNEYMAWYNMFTHRYGNTPLSPPHSRSPPSQAMMTRGAWYIFLISLF</sequence>
<dbReference type="Pfam" id="PF10536">
    <property type="entry name" value="PMD"/>
    <property type="match status" value="1"/>
</dbReference>
<dbReference type="PANTHER" id="PTHR46033:SF1">
    <property type="entry name" value="PROTEIN MAIN-LIKE 2"/>
    <property type="match status" value="1"/>
</dbReference>
<dbReference type="GO" id="GO:0010073">
    <property type="term" value="P:meristem maintenance"/>
    <property type="evidence" value="ECO:0007669"/>
    <property type="project" value="InterPro"/>
</dbReference>
<dbReference type="Proteomes" id="UP000017836">
    <property type="component" value="Unassembled WGS sequence"/>
</dbReference>
<evidence type="ECO:0000259" key="1">
    <source>
        <dbReference type="Pfam" id="PF10536"/>
    </source>
</evidence>
<dbReference type="eggNOG" id="ENOG502R6SK">
    <property type="taxonomic scope" value="Eukaryota"/>
</dbReference>
<protein>
    <recommendedName>
        <fullName evidence="1">Aminotransferase-like plant mobile domain-containing protein</fullName>
    </recommendedName>
</protein>
<proteinExistence type="predicted"/>
<name>W1PAB8_AMBTC</name>
<dbReference type="HOGENOM" id="CLU_146264_0_0_1"/>
<dbReference type="PANTHER" id="PTHR46033">
    <property type="entry name" value="PROTEIN MAIN-LIKE 2"/>
    <property type="match status" value="1"/>
</dbReference>
<dbReference type="InterPro" id="IPR019557">
    <property type="entry name" value="AminoTfrase-like_pln_mobile"/>
</dbReference>
<dbReference type="EMBL" id="KI394155">
    <property type="protein sequence ID" value="ERN04873.1"/>
    <property type="molecule type" value="Genomic_DNA"/>
</dbReference>
<feature type="non-terminal residue" evidence="2">
    <location>
        <position position="1"/>
    </location>
</feature>
<dbReference type="Gramene" id="ERN04873">
    <property type="protein sequence ID" value="ERN04873"/>
    <property type="gene ID" value="AMTR_s00146p00099990"/>
</dbReference>